<name>A0A9B7CZ88_BOMTE</name>
<sequence length="436" mass="49627">MASIDFNGVPNVEVQNETNMSTIAKVNEEAVVSKNVFGYDPTKFSYCKEKSIVNFLKVGESGELRFMAEIKKGVFSISIWPQNTELEYEQLVVELESSLPECTQWKNRRPNIGDYVFGQKEDETWVRGYVLCVIPQVQLASIEDTKLETVDNIATIEDPLTDMYAFTGVCELADVTERFLEDVDYKYKVTGQTNKEKPDEFEILILKGDNEIEATVKPWIPLPEQLDPFFSQVHNDTPVCITGYRNHISLYIRPLDTLGLAHYNFIMESVAKCAETSPFLKEPSNGDRTLAPLPNGKYYRGSVFRIQDDKVQVGFEDLGRKEYVDAKTLKVYPDYLTKLGYCLTQVYLRDVPKNIPPLKPIVDYLDSLVENEVPLLLTFNGLPYTDGVTLKQADGETVSGMIHKCLEPLRVKPKEIKSESEEMKNESEQIKNESQN</sequence>
<dbReference type="Gene3D" id="2.30.30.140">
    <property type="match status" value="1"/>
</dbReference>
<reference evidence="4" key="1">
    <citation type="submission" date="2025-08" db="UniProtKB">
        <authorList>
            <consortium name="RefSeq"/>
        </authorList>
    </citation>
    <scope>IDENTIFICATION</scope>
</reference>
<feature type="domain" description="Tudor" evidence="2">
    <location>
        <begin position="260"/>
        <end position="349"/>
    </location>
</feature>
<dbReference type="OrthoDB" id="10023235at2759"/>
<dbReference type="RefSeq" id="XP_020722573.1">
    <property type="nucleotide sequence ID" value="XM_020866914.2"/>
</dbReference>
<dbReference type="SUPFAM" id="SSF63748">
    <property type="entry name" value="Tudor/PWWP/MBT"/>
    <property type="match status" value="1"/>
</dbReference>
<organism evidence="3 4">
    <name type="scientific">Bombus terrestris</name>
    <name type="common">Buff-tailed bumblebee</name>
    <name type="synonym">Apis terrestris</name>
    <dbReference type="NCBI Taxonomy" id="30195"/>
    <lineage>
        <taxon>Eukaryota</taxon>
        <taxon>Metazoa</taxon>
        <taxon>Ecdysozoa</taxon>
        <taxon>Arthropoda</taxon>
        <taxon>Hexapoda</taxon>
        <taxon>Insecta</taxon>
        <taxon>Pterygota</taxon>
        <taxon>Neoptera</taxon>
        <taxon>Endopterygota</taxon>
        <taxon>Hymenoptera</taxon>
        <taxon>Apocrita</taxon>
        <taxon>Aculeata</taxon>
        <taxon>Apoidea</taxon>
        <taxon>Anthophila</taxon>
        <taxon>Apidae</taxon>
        <taxon>Bombus</taxon>
        <taxon>Bombus</taxon>
    </lineage>
</organism>
<dbReference type="GeneID" id="100647791"/>
<keyword evidence="3" id="KW-1185">Reference proteome</keyword>
<dbReference type="KEGG" id="bter:100647791"/>
<gene>
    <name evidence="4" type="primary">LOC100647791</name>
</gene>
<dbReference type="InterPro" id="IPR002999">
    <property type="entry name" value="Tudor"/>
</dbReference>
<dbReference type="Pfam" id="PF00567">
    <property type="entry name" value="TUDOR"/>
    <property type="match status" value="1"/>
</dbReference>
<protein>
    <submittedName>
        <fullName evidence="4">Uncharacterized protein LOC100647791</fullName>
    </submittedName>
</protein>
<dbReference type="AlphaFoldDB" id="A0A9B7CZ88"/>
<evidence type="ECO:0000256" key="1">
    <source>
        <dbReference type="SAM" id="MobiDB-lite"/>
    </source>
</evidence>
<accession>A0A9B7CZ88</accession>
<evidence type="ECO:0000313" key="3">
    <source>
        <dbReference type="Proteomes" id="UP000835206"/>
    </source>
</evidence>
<feature type="region of interest" description="Disordered" evidence="1">
    <location>
        <begin position="413"/>
        <end position="436"/>
    </location>
</feature>
<proteinExistence type="predicted"/>
<dbReference type="Proteomes" id="UP000835206">
    <property type="component" value="Chromosome 15"/>
</dbReference>
<evidence type="ECO:0000313" key="4">
    <source>
        <dbReference type="RefSeq" id="XP_020722573.1"/>
    </source>
</evidence>
<evidence type="ECO:0000259" key="2">
    <source>
        <dbReference type="Pfam" id="PF00567"/>
    </source>
</evidence>